<gene>
    <name evidence="1" type="ORF">G7Y89_g2427</name>
</gene>
<reference evidence="1 2" key="1">
    <citation type="submission" date="2020-03" db="EMBL/GenBank/DDBJ databases">
        <title>Draft Genome Sequence of Cudoniella acicularis.</title>
        <authorList>
            <person name="Buettner E."/>
            <person name="Kellner H."/>
        </authorList>
    </citation>
    <scope>NUCLEOTIDE SEQUENCE [LARGE SCALE GENOMIC DNA]</scope>
    <source>
        <strain evidence="1 2">DSM 108380</strain>
    </source>
</reference>
<name>A0A8H4RTB3_9HELO</name>
<evidence type="ECO:0000313" key="1">
    <source>
        <dbReference type="EMBL" id="KAF4635657.1"/>
    </source>
</evidence>
<dbReference type="OrthoDB" id="4192220at2759"/>
<organism evidence="1 2">
    <name type="scientific">Cudoniella acicularis</name>
    <dbReference type="NCBI Taxonomy" id="354080"/>
    <lineage>
        <taxon>Eukaryota</taxon>
        <taxon>Fungi</taxon>
        <taxon>Dikarya</taxon>
        <taxon>Ascomycota</taxon>
        <taxon>Pezizomycotina</taxon>
        <taxon>Leotiomycetes</taxon>
        <taxon>Helotiales</taxon>
        <taxon>Tricladiaceae</taxon>
        <taxon>Cudoniella</taxon>
    </lineage>
</organism>
<sequence length="197" mass="22457">MYSHVFTTTCGDPFRSSSAVVDTILFYLCAFVEPGHAPALERLRVIKWQFNPSNNLVESFNVLVRLDVHNDTSRPITVFPCSIGGFRQDSWLARLPEEEGGDFVSFPWVLGDLAEGPEWQESERGVRIPAPIMAESTVYQAVSPALTGDEFRKQFNMSCRPWVDEDKTGYKIPTEKAGDLLKKWEIREMIPEGWRRV</sequence>
<comment type="caution">
    <text evidence="1">The sequence shown here is derived from an EMBL/GenBank/DDBJ whole genome shotgun (WGS) entry which is preliminary data.</text>
</comment>
<proteinExistence type="predicted"/>
<accession>A0A8H4RTB3</accession>
<dbReference type="Proteomes" id="UP000566819">
    <property type="component" value="Unassembled WGS sequence"/>
</dbReference>
<dbReference type="EMBL" id="JAAMPI010000106">
    <property type="protein sequence ID" value="KAF4635657.1"/>
    <property type="molecule type" value="Genomic_DNA"/>
</dbReference>
<evidence type="ECO:0000313" key="2">
    <source>
        <dbReference type="Proteomes" id="UP000566819"/>
    </source>
</evidence>
<keyword evidence="2" id="KW-1185">Reference proteome</keyword>
<dbReference type="AlphaFoldDB" id="A0A8H4RTB3"/>
<protein>
    <submittedName>
        <fullName evidence="1">Uncharacterized protein</fullName>
    </submittedName>
</protein>